<dbReference type="SUPFAM" id="SSF50249">
    <property type="entry name" value="Nucleic acid-binding proteins"/>
    <property type="match status" value="1"/>
</dbReference>
<evidence type="ECO:0000256" key="1">
    <source>
        <dbReference type="ARBA" id="ARBA00005657"/>
    </source>
</evidence>
<sequence length="101" mass="11239">MRKELCWKKVGVEAKRPNSAIRKCVRVQLIKNGKKITAFVPNDGCLNFIEENGEVLVAGFGCKGHAVGDIPGVCFKVVKVANVSLFWPYTKARSKDQDLKF</sequence>
<dbReference type="Ensembl" id="ENSFCTT00005046078.1">
    <property type="protein sequence ID" value="ENSFCTP00005032956.1"/>
    <property type="gene ID" value="ENSFCTG00005016145.1"/>
</dbReference>
<dbReference type="InterPro" id="IPR012340">
    <property type="entry name" value="NA-bd_OB-fold"/>
</dbReference>
<dbReference type="GeneTree" id="ENSGT00550000074784"/>
<organism evidence="5 6">
    <name type="scientific">Felis catus</name>
    <name type="common">Cat</name>
    <name type="synonym">Felis silvestris catus</name>
    <dbReference type="NCBI Taxonomy" id="9685"/>
    <lineage>
        <taxon>Eukaryota</taxon>
        <taxon>Metazoa</taxon>
        <taxon>Chordata</taxon>
        <taxon>Craniata</taxon>
        <taxon>Vertebrata</taxon>
        <taxon>Euteleostomi</taxon>
        <taxon>Mammalia</taxon>
        <taxon>Eutheria</taxon>
        <taxon>Laurasiatheria</taxon>
        <taxon>Carnivora</taxon>
        <taxon>Feliformia</taxon>
        <taxon>Felidae</taxon>
        <taxon>Felinae</taxon>
        <taxon>Felis</taxon>
    </lineage>
</organism>
<dbReference type="PIRSF" id="PIRSF002133">
    <property type="entry name" value="Ribosomal_S12/S23"/>
    <property type="match status" value="1"/>
</dbReference>
<keyword evidence="3 4" id="KW-0687">Ribonucleoprotein</keyword>
<keyword evidence="6" id="KW-1185">Reference proteome</keyword>
<evidence type="ECO:0000256" key="4">
    <source>
        <dbReference type="RuleBase" id="RU003622"/>
    </source>
</evidence>
<evidence type="ECO:0000313" key="6">
    <source>
        <dbReference type="Proteomes" id="UP000823872"/>
    </source>
</evidence>
<evidence type="ECO:0000313" key="5">
    <source>
        <dbReference type="Ensembl" id="ENSFCTP00005032956.1"/>
    </source>
</evidence>
<evidence type="ECO:0000256" key="2">
    <source>
        <dbReference type="ARBA" id="ARBA00022980"/>
    </source>
</evidence>
<keyword evidence="2 4" id="KW-0689">Ribosomal protein</keyword>
<dbReference type="PANTHER" id="PTHR11652">
    <property type="entry name" value="30S RIBOSOMAL PROTEIN S12 FAMILY MEMBER"/>
    <property type="match status" value="1"/>
</dbReference>
<reference evidence="5" key="2">
    <citation type="submission" date="2025-08" db="UniProtKB">
        <authorList>
            <consortium name="Ensembl"/>
        </authorList>
    </citation>
    <scope>IDENTIFICATION</scope>
    <source>
        <strain evidence="5">breed Abyssinian</strain>
    </source>
</reference>
<dbReference type="Gene3D" id="2.40.50.140">
    <property type="entry name" value="Nucleic acid-binding proteins"/>
    <property type="match status" value="1"/>
</dbReference>
<dbReference type="Pfam" id="PF00164">
    <property type="entry name" value="Ribosom_S12_S23"/>
    <property type="match status" value="1"/>
</dbReference>
<dbReference type="PROSITE" id="PS00055">
    <property type="entry name" value="RIBOSOMAL_S12"/>
    <property type="match status" value="1"/>
</dbReference>
<protein>
    <recommendedName>
        <fullName evidence="7">40S ribosomal protein S23</fullName>
    </recommendedName>
</protein>
<reference evidence="5" key="3">
    <citation type="submission" date="2025-09" db="UniProtKB">
        <authorList>
            <consortium name="Ensembl"/>
        </authorList>
    </citation>
    <scope>IDENTIFICATION</scope>
    <source>
        <strain evidence="5">breed Abyssinian</strain>
    </source>
</reference>
<dbReference type="InterPro" id="IPR006032">
    <property type="entry name" value="Ribosomal_uS12"/>
</dbReference>
<reference evidence="5 6" key="1">
    <citation type="submission" date="2021-02" db="EMBL/GenBank/DDBJ databases">
        <title>Safari Cat Assemblies.</title>
        <authorList>
            <person name="Bredemeyer K.R."/>
            <person name="Murphy W.J."/>
        </authorList>
    </citation>
    <scope>NUCLEOTIDE SEQUENCE [LARGE SCALE GENOMIC DNA]</scope>
</reference>
<comment type="similarity">
    <text evidence="1 4">Belongs to the universal ribosomal protein uS12 family.</text>
</comment>
<proteinExistence type="inferred from homology"/>
<name>A0ABI7YET0_FELCA</name>
<accession>A0ABI7YET0</accession>
<evidence type="ECO:0000256" key="3">
    <source>
        <dbReference type="ARBA" id="ARBA00023274"/>
    </source>
</evidence>
<dbReference type="Proteomes" id="UP000823872">
    <property type="component" value="Chromosome B1"/>
</dbReference>
<evidence type="ECO:0008006" key="7">
    <source>
        <dbReference type="Google" id="ProtNLM"/>
    </source>
</evidence>